<dbReference type="Proteomes" id="UP000031364">
    <property type="component" value="Unassembled WGS sequence"/>
</dbReference>
<sequence length="351" mass="37686">MTAPALATVSPLHPAVVAELPRRASLRLRAAHAVLHATVRQFFELAVWVDRNRLLTPSQMLAITTRVDPLLMPLRPQRGTGLRAVSFPDFRAEWVWGKGIPDPDQQRDTAILYFHGGGLLSCGLHTHRRLVGRISNAVGAPVFNVDYRQIPRAHVTETVQDCLTAYRHLLDNGFPADRIIFAGDSAGGGLTFSLALAARDHGLPMPAALVAIAPWANYDSTVKRAHPNTATDAILSADAYALPAKWGVAVDGCFDPAWSPVNHNLTGLPPTLVQVGSTETLLADSEQLAARCAEAAVPLTLQIWDNAIHVFQAGADLLPDARDAIAEIGRFARAALEAASTRTTASVRTPA</sequence>
<keyword evidence="6" id="KW-1185">Reference proteome</keyword>
<dbReference type="PROSITE" id="PS01174">
    <property type="entry name" value="LIPASE_GDXG_SER"/>
    <property type="match status" value="1"/>
</dbReference>
<name>A0ABR4ZN00_9NOCA</name>
<evidence type="ECO:0000256" key="3">
    <source>
        <dbReference type="PROSITE-ProRule" id="PRU10038"/>
    </source>
</evidence>
<dbReference type="InterPro" id="IPR013094">
    <property type="entry name" value="AB_hydrolase_3"/>
</dbReference>
<organism evidence="5 6">
    <name type="scientific">Nocardia vulneris</name>
    <dbReference type="NCBI Taxonomy" id="1141657"/>
    <lineage>
        <taxon>Bacteria</taxon>
        <taxon>Bacillati</taxon>
        <taxon>Actinomycetota</taxon>
        <taxon>Actinomycetes</taxon>
        <taxon>Mycobacteriales</taxon>
        <taxon>Nocardiaceae</taxon>
        <taxon>Nocardia</taxon>
    </lineage>
</organism>
<gene>
    <name evidence="5" type="ORF">FG87_01380</name>
</gene>
<dbReference type="InterPro" id="IPR050300">
    <property type="entry name" value="GDXG_lipolytic_enzyme"/>
</dbReference>
<keyword evidence="2" id="KW-0378">Hydrolase</keyword>
<evidence type="ECO:0000256" key="2">
    <source>
        <dbReference type="ARBA" id="ARBA00022801"/>
    </source>
</evidence>
<dbReference type="PANTHER" id="PTHR48081">
    <property type="entry name" value="AB HYDROLASE SUPERFAMILY PROTEIN C4A8.06C"/>
    <property type="match status" value="1"/>
</dbReference>
<comment type="caution">
    <text evidence="5">The sequence shown here is derived from an EMBL/GenBank/DDBJ whole genome shotgun (WGS) entry which is preliminary data.</text>
</comment>
<dbReference type="RefSeq" id="WP_043663466.1">
    <property type="nucleotide sequence ID" value="NZ_BDCI01000004.1"/>
</dbReference>
<dbReference type="SUPFAM" id="SSF53474">
    <property type="entry name" value="alpha/beta-Hydrolases"/>
    <property type="match status" value="1"/>
</dbReference>
<dbReference type="InterPro" id="IPR033140">
    <property type="entry name" value="Lipase_GDXG_put_SER_AS"/>
</dbReference>
<protein>
    <submittedName>
        <fullName evidence="5">Esterase</fullName>
    </submittedName>
</protein>
<feature type="active site" evidence="3">
    <location>
        <position position="185"/>
    </location>
</feature>
<evidence type="ECO:0000259" key="4">
    <source>
        <dbReference type="Pfam" id="PF07859"/>
    </source>
</evidence>
<evidence type="ECO:0000313" key="5">
    <source>
        <dbReference type="EMBL" id="KIA66786.1"/>
    </source>
</evidence>
<evidence type="ECO:0000256" key="1">
    <source>
        <dbReference type="ARBA" id="ARBA00010515"/>
    </source>
</evidence>
<dbReference type="PANTHER" id="PTHR48081:SF30">
    <property type="entry name" value="ACETYL-HYDROLASE LIPR-RELATED"/>
    <property type="match status" value="1"/>
</dbReference>
<feature type="domain" description="Alpha/beta hydrolase fold-3" evidence="4">
    <location>
        <begin position="111"/>
        <end position="312"/>
    </location>
</feature>
<dbReference type="Pfam" id="PF07859">
    <property type="entry name" value="Abhydrolase_3"/>
    <property type="match status" value="1"/>
</dbReference>
<dbReference type="Gene3D" id="3.40.50.1820">
    <property type="entry name" value="alpha/beta hydrolase"/>
    <property type="match status" value="1"/>
</dbReference>
<dbReference type="InterPro" id="IPR029058">
    <property type="entry name" value="AB_hydrolase_fold"/>
</dbReference>
<reference evidence="5 6" key="1">
    <citation type="journal article" date="2014" name="Int. J. Syst. Evol. Microbiol.">
        <title>Nocardia vulneris sp. nov., isolated from wounds of human patients in North America.</title>
        <authorList>
            <person name="Lasker B.A."/>
            <person name="Bell M."/>
            <person name="Klenk H.P."/>
            <person name="Sproer C."/>
            <person name="Schumann C."/>
            <person name="Schumann P."/>
            <person name="Brown J.M."/>
        </authorList>
    </citation>
    <scope>NUCLEOTIDE SEQUENCE [LARGE SCALE GENOMIC DNA]</scope>
    <source>
        <strain evidence="5 6">W9851</strain>
    </source>
</reference>
<accession>A0ABR4ZN00</accession>
<evidence type="ECO:0000313" key="6">
    <source>
        <dbReference type="Proteomes" id="UP000031364"/>
    </source>
</evidence>
<comment type="similarity">
    <text evidence="1">Belongs to the 'GDXG' lipolytic enzyme family.</text>
</comment>
<proteinExistence type="inferred from homology"/>
<dbReference type="EMBL" id="JNFP01000001">
    <property type="protein sequence ID" value="KIA66786.1"/>
    <property type="molecule type" value="Genomic_DNA"/>
</dbReference>